<sequence>MLFIFQNNLIFTWIYKAHFRSTPVLITRSEIELLSLYEKELSCVENDSFQPIFHNHYLTLKLNLILMGKNHENYFKSDSQKEIDCLKITCLKNSKTINDFHSICHIYLNFSVIILNFTEVRLIFLSKNSSCLLSLTNTSDIISLDIHQMFLVDDKFRFTYQWSNFDQGKLFSWSQWPLTMKYLNSNINNLSKNKNQASKLNFSSFQCFSIDILIHSTSQELFIREQEAVSYWLDLQNNASIYKKFSNRSNNSIKPRRLVPFEIAKNNRICSEKFQNWILNYQKWHENISSTINNRSMTFEEQFQRIIELDVRFLIYEKYPTGIADRIIHMISTYLVALLTNRLFIFDKNWSEFIDTMQSSLNYQPEFVVPWLSQFDIIKKNLSLNIQKNLTIRKYSFSFDRYMKDYDYEKHYRERILIFRSHTGGVIHTIKSNSSIYRKFLTMDLKMNPENIFGCLYHSLFTYRLSALIKRVPLISSNNSLGHSPQQILQTLLSPRFFPIGIQIRAGDGTMTWKQVSSNGITILKKFENFFTCSQQIININKKLYRETNQIPIIFLLSDDIEIRQAALKRWKFSLECFHSIENTCQSNNSDLNILTNSNPVFHVTYAKDRILAFQLGIFDNFLLSLCEQHIISTNSGFGRLATFASLKLRNIYSLSLNEQPSCQNQSLPLAISGYHWSGI</sequence>
<reference evidence="1" key="1">
    <citation type="submission" date="2021-02" db="EMBL/GenBank/DDBJ databases">
        <authorList>
            <person name="Nowell W R."/>
        </authorList>
    </citation>
    <scope>NUCLEOTIDE SEQUENCE</scope>
</reference>
<comment type="caution">
    <text evidence="1">The sequence shown here is derived from an EMBL/GenBank/DDBJ whole genome shotgun (WGS) entry which is preliminary data.</text>
</comment>
<dbReference type="EMBL" id="CAJNOU010000943">
    <property type="protein sequence ID" value="CAF1120627.1"/>
    <property type="molecule type" value="Genomic_DNA"/>
</dbReference>
<evidence type="ECO:0000313" key="2">
    <source>
        <dbReference type="Proteomes" id="UP000663889"/>
    </source>
</evidence>
<proteinExistence type="predicted"/>
<dbReference type="Gene3D" id="3.40.50.11350">
    <property type="match status" value="1"/>
</dbReference>
<dbReference type="Proteomes" id="UP000663889">
    <property type="component" value="Unassembled WGS sequence"/>
</dbReference>
<accession>A0A814QN34</accession>
<dbReference type="AlphaFoldDB" id="A0A814QN34"/>
<gene>
    <name evidence="1" type="ORF">SEV965_LOCUS16891</name>
</gene>
<evidence type="ECO:0000313" key="1">
    <source>
        <dbReference type="EMBL" id="CAF1120627.1"/>
    </source>
</evidence>
<protein>
    <submittedName>
        <fullName evidence="1">Uncharacterized protein</fullName>
    </submittedName>
</protein>
<name>A0A814QN34_9BILA</name>
<organism evidence="1 2">
    <name type="scientific">Rotaria sordida</name>
    <dbReference type="NCBI Taxonomy" id="392033"/>
    <lineage>
        <taxon>Eukaryota</taxon>
        <taxon>Metazoa</taxon>
        <taxon>Spiralia</taxon>
        <taxon>Gnathifera</taxon>
        <taxon>Rotifera</taxon>
        <taxon>Eurotatoria</taxon>
        <taxon>Bdelloidea</taxon>
        <taxon>Philodinida</taxon>
        <taxon>Philodinidae</taxon>
        <taxon>Rotaria</taxon>
    </lineage>
</organism>